<dbReference type="PANTHER" id="PTHR10788:SF106">
    <property type="entry name" value="BCDNA.GH08860"/>
    <property type="match status" value="1"/>
</dbReference>
<dbReference type="EMBL" id="UINC01001223">
    <property type="protein sequence ID" value="SUZ74809.1"/>
    <property type="molecule type" value="Genomic_DNA"/>
</dbReference>
<name>A0A381Q8R1_9ZZZZ</name>
<gene>
    <name evidence="1" type="ORF">METZ01_LOCUS27663</name>
</gene>
<dbReference type="GO" id="GO:0005829">
    <property type="term" value="C:cytosol"/>
    <property type="evidence" value="ECO:0007669"/>
    <property type="project" value="TreeGrafter"/>
</dbReference>
<dbReference type="PANTHER" id="PTHR10788">
    <property type="entry name" value="TREHALOSE-6-PHOSPHATE SYNTHASE"/>
    <property type="match status" value="1"/>
</dbReference>
<dbReference type="GO" id="GO:0004805">
    <property type="term" value="F:trehalose-phosphatase activity"/>
    <property type="evidence" value="ECO:0007669"/>
    <property type="project" value="TreeGrafter"/>
</dbReference>
<accession>A0A381Q8R1</accession>
<dbReference type="GO" id="GO:0003825">
    <property type="term" value="F:alpha,alpha-trehalose-phosphate synthase (UDP-forming) activity"/>
    <property type="evidence" value="ECO:0007669"/>
    <property type="project" value="TreeGrafter"/>
</dbReference>
<sequence>MGEPTWTREKLQRLVHREIGDYQLLVVSNRQPYVHELIEGKLSYTSTAGGLTTAIDPLMQECGGTWVAYGGGKGDYYAVDENNRIQVPPDDPTYTLRLVWLTEQEERGYYAGFSNEGLWPLCHNAFIEPHFQLPDWETYKAVNNVFAANVLDEIDGRPAAVFTQDYHLALLPRLLREADPDIITGQFWHIPWPTYEIFRICPWGDQLLDGLLGNDLLGFHIGDHCDNFMEAASRLLGSQVHDEYNLVYQREEPTLVRPFPISVDFEQINQESQSPEVTDEMDRLIEELNLGGKVVGLGIDRIDYTKGIPHRIRAIGRFFEKYPEHIGQVVFVQAGVMSRANIHAYQQLSEQIDRELGNVNGRFSTDNWQPILYLPDDLPAVTLAAFRRIARFCVVSSLHDGMNLVAKEYVASRFDEDGVLILSLFTGAALELTDSVIVNPYATEDFATAICEAVEMPYEMRHERMVRMRSVVEENNIYMWAARLFVDLMQGTRRSRRSHRPIRGN</sequence>
<reference evidence="1" key="1">
    <citation type="submission" date="2018-05" db="EMBL/GenBank/DDBJ databases">
        <authorList>
            <person name="Lanie J.A."/>
            <person name="Ng W.-L."/>
            <person name="Kazmierczak K.M."/>
            <person name="Andrzejewski T.M."/>
            <person name="Davidsen T.M."/>
            <person name="Wayne K.J."/>
            <person name="Tettelin H."/>
            <person name="Glass J.I."/>
            <person name="Rusch D."/>
            <person name="Podicherti R."/>
            <person name="Tsui H.-C.T."/>
            <person name="Winkler M.E."/>
        </authorList>
    </citation>
    <scope>NUCLEOTIDE SEQUENCE</scope>
</reference>
<organism evidence="1">
    <name type="scientific">marine metagenome</name>
    <dbReference type="NCBI Taxonomy" id="408172"/>
    <lineage>
        <taxon>unclassified sequences</taxon>
        <taxon>metagenomes</taxon>
        <taxon>ecological metagenomes</taxon>
    </lineage>
</organism>
<dbReference type="InterPro" id="IPR001830">
    <property type="entry name" value="Glyco_trans_20"/>
</dbReference>
<proteinExistence type="predicted"/>
<dbReference type="GO" id="GO:0005992">
    <property type="term" value="P:trehalose biosynthetic process"/>
    <property type="evidence" value="ECO:0007669"/>
    <property type="project" value="InterPro"/>
</dbReference>
<dbReference type="Gene3D" id="3.40.50.2000">
    <property type="entry name" value="Glycogen Phosphorylase B"/>
    <property type="match status" value="2"/>
</dbReference>
<dbReference type="Pfam" id="PF00982">
    <property type="entry name" value="Glyco_transf_20"/>
    <property type="match status" value="1"/>
</dbReference>
<evidence type="ECO:0000313" key="1">
    <source>
        <dbReference type="EMBL" id="SUZ74809.1"/>
    </source>
</evidence>
<dbReference type="SUPFAM" id="SSF53756">
    <property type="entry name" value="UDP-Glycosyltransferase/glycogen phosphorylase"/>
    <property type="match status" value="1"/>
</dbReference>
<protein>
    <submittedName>
        <fullName evidence="1">Uncharacterized protein</fullName>
    </submittedName>
</protein>
<dbReference type="AlphaFoldDB" id="A0A381Q8R1"/>
<dbReference type="CDD" id="cd03788">
    <property type="entry name" value="GT20_TPS"/>
    <property type="match status" value="1"/>
</dbReference>